<dbReference type="RefSeq" id="WP_338397855.1">
    <property type="nucleotide sequence ID" value="NZ_AP025292.1"/>
</dbReference>
<proteinExistence type="predicted"/>
<dbReference type="Proteomes" id="UP001354989">
    <property type="component" value="Chromosome"/>
</dbReference>
<dbReference type="Gene3D" id="2.180.10.10">
    <property type="entry name" value="RHS repeat-associated core"/>
    <property type="match status" value="1"/>
</dbReference>
<evidence type="ECO:0000313" key="1">
    <source>
        <dbReference type="EMBL" id="BDC98757.1"/>
    </source>
</evidence>
<keyword evidence="2" id="KW-1185">Reference proteome</keyword>
<accession>A0ABN6L6G9</accession>
<organism evidence="1 2">
    <name type="scientific">Persicobacter psychrovividus</name>
    <dbReference type="NCBI Taxonomy" id="387638"/>
    <lineage>
        <taxon>Bacteria</taxon>
        <taxon>Pseudomonadati</taxon>
        <taxon>Bacteroidota</taxon>
        <taxon>Cytophagia</taxon>
        <taxon>Cytophagales</taxon>
        <taxon>Persicobacteraceae</taxon>
        <taxon>Persicobacter</taxon>
    </lineage>
</organism>
<dbReference type="EMBL" id="AP025292">
    <property type="protein sequence ID" value="BDC98757.1"/>
    <property type="molecule type" value="Genomic_DNA"/>
</dbReference>
<evidence type="ECO:0000313" key="2">
    <source>
        <dbReference type="Proteomes" id="UP001354989"/>
    </source>
</evidence>
<dbReference type="NCBIfam" id="TIGR03696">
    <property type="entry name" value="Rhs_assc_core"/>
    <property type="match status" value="1"/>
</dbReference>
<evidence type="ECO:0008006" key="3">
    <source>
        <dbReference type="Google" id="ProtNLM"/>
    </source>
</evidence>
<name>A0ABN6L6G9_9BACT</name>
<sequence length="361" mass="40627">MRDASGNIVAIYDQDLNQKEIPLYGSGRLGVRLVETDDTFSKNVFEFKDHLGSVRARAYWQGASLTTDQWRDYYPYGLQMDSNKEGKDTRFGYQGDFAEEDGETNFNFFEARVFDPVIGRWMVVDPARQFASGYVGMGNNPVNGVGPDGEDWYYYFDEGGYSRVMFDRELTGHQEGLFYLTDNKASIFEVAAVLDWHGDRGNAGNVLANEFVRGWLEGSANGILYAVGVGTVILDGVQSAFTDRSYLYAESIKFGKYEFAVGYNQITIDREFSNFYIESRRLEGLEDGSAALNSALTFVGLGGKGKPFLNLASPSFLINPFTPKGIVDYTFEGVKMGAHQVITETDWKHNYNEMKNYSFNE</sequence>
<gene>
    <name evidence="1" type="ORF">PEPS_10380</name>
</gene>
<reference evidence="1 2" key="1">
    <citation type="submission" date="2021-12" db="EMBL/GenBank/DDBJ databases">
        <title>Genome sequencing of bacteria with rrn-lacking chromosome and rrn-plasmid.</title>
        <authorList>
            <person name="Anda M."/>
            <person name="Iwasaki W."/>
        </authorList>
    </citation>
    <scope>NUCLEOTIDE SEQUENCE [LARGE SCALE GENOMIC DNA]</scope>
    <source>
        <strain evidence="1 2">NBRC 101262</strain>
    </source>
</reference>
<dbReference type="InterPro" id="IPR022385">
    <property type="entry name" value="Rhs_assc_core"/>
</dbReference>
<protein>
    <recommendedName>
        <fullName evidence="3">RHS repeat-associated core domain-containing protein</fullName>
    </recommendedName>
</protein>